<keyword evidence="4 8" id="KW-0812">Transmembrane</keyword>
<dbReference type="PANTHER" id="PTHR45138">
    <property type="entry name" value="REGULATORY COMPONENTS OF SENSORY TRANSDUCTION SYSTEM"/>
    <property type="match status" value="1"/>
</dbReference>
<comment type="subcellular location">
    <subcellularLocation>
        <location evidence="1">Cell membrane</location>
        <topology evidence="1">Multi-pass membrane protein</topology>
    </subcellularLocation>
</comment>
<evidence type="ECO:0000259" key="9">
    <source>
        <dbReference type="PROSITE" id="PS50887"/>
    </source>
</evidence>
<dbReference type="GO" id="GO:0043709">
    <property type="term" value="P:cell adhesion involved in single-species biofilm formation"/>
    <property type="evidence" value="ECO:0007669"/>
    <property type="project" value="TreeGrafter"/>
</dbReference>
<dbReference type="EMBL" id="CP011310">
    <property type="protein sequence ID" value="AKQ42391.1"/>
    <property type="molecule type" value="Genomic_DNA"/>
</dbReference>
<dbReference type="Gene3D" id="3.30.70.270">
    <property type="match status" value="1"/>
</dbReference>
<feature type="transmembrane region" description="Helical" evidence="8">
    <location>
        <begin position="12"/>
        <end position="31"/>
    </location>
</feature>
<dbReference type="InterPro" id="IPR000160">
    <property type="entry name" value="GGDEF_dom"/>
</dbReference>
<dbReference type="OrthoDB" id="9812260at2"/>
<feature type="transmembrane region" description="Helical" evidence="8">
    <location>
        <begin position="118"/>
        <end position="140"/>
    </location>
</feature>
<comment type="catalytic activity">
    <reaction evidence="7">
        <text>2 GTP = 3',3'-c-di-GMP + 2 diphosphate</text>
        <dbReference type="Rhea" id="RHEA:24898"/>
        <dbReference type="ChEBI" id="CHEBI:33019"/>
        <dbReference type="ChEBI" id="CHEBI:37565"/>
        <dbReference type="ChEBI" id="CHEBI:58805"/>
        <dbReference type="EC" id="2.7.7.65"/>
    </reaction>
</comment>
<evidence type="ECO:0000313" key="11">
    <source>
        <dbReference type="Proteomes" id="UP000059113"/>
    </source>
</evidence>
<evidence type="ECO:0000256" key="4">
    <source>
        <dbReference type="ARBA" id="ARBA00022692"/>
    </source>
</evidence>
<feature type="transmembrane region" description="Helical" evidence="8">
    <location>
        <begin position="37"/>
        <end position="55"/>
    </location>
</feature>
<dbReference type="Proteomes" id="UP000059113">
    <property type="component" value="Chromosome"/>
</dbReference>
<feature type="transmembrane region" description="Helical" evidence="8">
    <location>
        <begin position="259"/>
        <end position="279"/>
    </location>
</feature>
<keyword evidence="11" id="KW-1185">Reference proteome</keyword>
<keyword evidence="3" id="KW-1003">Cell membrane</keyword>
<name>A0A0H4VHN1_9SPHN</name>
<gene>
    <name evidence="10" type="ORF">CP97_10680</name>
</gene>
<dbReference type="PATRIC" id="fig|1648404.4.peg.2221"/>
<evidence type="ECO:0000256" key="2">
    <source>
        <dbReference type="ARBA" id="ARBA00012528"/>
    </source>
</evidence>
<proteinExistence type="predicted"/>
<dbReference type="PANTHER" id="PTHR45138:SF9">
    <property type="entry name" value="DIGUANYLATE CYCLASE DGCM-RELATED"/>
    <property type="match status" value="1"/>
</dbReference>
<sequence>MNGVALKSHSHRSALLFAFAYLVAAIGALLLTKGSSGIAAIWPPSGIMLAGVLLLRGDARTTLYLGAFIASMVANAIIGTSLWASIAFSVANIAEAATARALILNFKQSSRDIASARNIITTGAAACVAAVLSALIASVLTSEFESGFLISWASTVFFGMITITPAILFIAIDIMEHERSLVSIVSTTSLIVLSGAVAFWQTDVPLLWLPIAAAGFATYRLGLTGAAVSLLALAITGAVHSSAGLGVSGLDNSVVGTTLFLQIYLAGVLLALLPLAALLSKYQSIMADLVFARQSADLQATEARRLAETDALTGVANRGKIIECLRAEIVHAKATGRDLSILMMDVDHFKSVNDRFGHAKGDLALMAVANEGRALAGRSGHFGRIGGEEFLLVLPGIGIDQAAEIADEMRFGVRHLDWVGHAMDPITLSIGVAQHAGMQDDASLLGEADGRLYAAKRAGRNQICISDPPLIPLRRLS</sequence>
<feature type="transmembrane region" description="Helical" evidence="8">
    <location>
        <begin position="230"/>
        <end position="247"/>
    </location>
</feature>
<evidence type="ECO:0000256" key="8">
    <source>
        <dbReference type="SAM" id="Phobius"/>
    </source>
</evidence>
<evidence type="ECO:0000256" key="5">
    <source>
        <dbReference type="ARBA" id="ARBA00022989"/>
    </source>
</evidence>
<dbReference type="SUPFAM" id="SSF55073">
    <property type="entry name" value="Nucleotide cyclase"/>
    <property type="match status" value="1"/>
</dbReference>
<dbReference type="CDD" id="cd01949">
    <property type="entry name" value="GGDEF"/>
    <property type="match status" value="1"/>
</dbReference>
<dbReference type="SMART" id="SM00267">
    <property type="entry name" value="GGDEF"/>
    <property type="match status" value="1"/>
</dbReference>
<evidence type="ECO:0000313" key="10">
    <source>
        <dbReference type="EMBL" id="AKQ42391.1"/>
    </source>
</evidence>
<reference evidence="11" key="2">
    <citation type="submission" date="2015-04" db="EMBL/GenBank/DDBJ databases">
        <title>The complete genome sequence of Erythrobacter sp. s21-N3.</title>
        <authorList>
            <person name="Zhuang L."/>
            <person name="Liu Y."/>
            <person name="Shao Z."/>
        </authorList>
    </citation>
    <scope>NUCLEOTIDE SEQUENCE [LARGE SCALE GENOMIC DNA]</scope>
    <source>
        <strain evidence="11">s21-N3</strain>
    </source>
</reference>
<dbReference type="GO" id="GO:0005886">
    <property type="term" value="C:plasma membrane"/>
    <property type="evidence" value="ECO:0007669"/>
    <property type="project" value="UniProtKB-SubCell"/>
</dbReference>
<dbReference type="GO" id="GO:0052621">
    <property type="term" value="F:diguanylate cyclase activity"/>
    <property type="evidence" value="ECO:0007669"/>
    <property type="project" value="UniProtKB-EC"/>
</dbReference>
<dbReference type="Pfam" id="PF00990">
    <property type="entry name" value="GGDEF"/>
    <property type="match status" value="1"/>
</dbReference>
<evidence type="ECO:0000256" key="7">
    <source>
        <dbReference type="ARBA" id="ARBA00034247"/>
    </source>
</evidence>
<dbReference type="FunFam" id="3.30.70.270:FF:000001">
    <property type="entry name" value="Diguanylate cyclase domain protein"/>
    <property type="match status" value="1"/>
</dbReference>
<dbReference type="PROSITE" id="PS50887">
    <property type="entry name" value="GGDEF"/>
    <property type="match status" value="1"/>
</dbReference>
<dbReference type="InterPro" id="IPR050469">
    <property type="entry name" value="Diguanylate_Cyclase"/>
</dbReference>
<dbReference type="InterPro" id="IPR029787">
    <property type="entry name" value="Nucleotide_cyclase"/>
</dbReference>
<evidence type="ECO:0000256" key="3">
    <source>
        <dbReference type="ARBA" id="ARBA00022475"/>
    </source>
</evidence>
<keyword evidence="6 8" id="KW-0472">Membrane</keyword>
<keyword evidence="5 8" id="KW-1133">Transmembrane helix</keyword>
<dbReference type="RefSeq" id="WP_048885924.1">
    <property type="nucleotide sequence ID" value="NZ_CP011310.1"/>
</dbReference>
<feature type="transmembrane region" description="Helical" evidence="8">
    <location>
        <begin position="152"/>
        <end position="174"/>
    </location>
</feature>
<dbReference type="EC" id="2.7.7.65" evidence="2"/>
<feature type="domain" description="GGDEF" evidence="9">
    <location>
        <begin position="337"/>
        <end position="468"/>
    </location>
</feature>
<evidence type="ECO:0000256" key="6">
    <source>
        <dbReference type="ARBA" id="ARBA00023136"/>
    </source>
</evidence>
<protein>
    <recommendedName>
        <fullName evidence="2">diguanylate cyclase</fullName>
        <ecNumber evidence="2">2.7.7.65</ecNumber>
    </recommendedName>
</protein>
<dbReference type="STRING" id="1648404.CP97_10680"/>
<reference evidence="10 11" key="1">
    <citation type="journal article" date="2015" name="Int. J. Syst. Evol. Microbiol.">
        <title>Erythrobacter atlanticus sp. nov., a bacterium from ocean sediment able to degrade polycyclic aromatic hydrocarbons.</title>
        <authorList>
            <person name="Zhuang L."/>
            <person name="Liu Y."/>
            <person name="Wang L."/>
            <person name="Wang W."/>
            <person name="Shao Z."/>
        </authorList>
    </citation>
    <scope>NUCLEOTIDE SEQUENCE [LARGE SCALE GENOMIC DNA]</scope>
    <source>
        <strain evidence="11">s21-N3</strain>
    </source>
</reference>
<organism evidence="10 11">
    <name type="scientific">Aurantiacibacter atlanticus</name>
    <dbReference type="NCBI Taxonomy" id="1648404"/>
    <lineage>
        <taxon>Bacteria</taxon>
        <taxon>Pseudomonadati</taxon>
        <taxon>Pseudomonadota</taxon>
        <taxon>Alphaproteobacteria</taxon>
        <taxon>Sphingomonadales</taxon>
        <taxon>Erythrobacteraceae</taxon>
        <taxon>Aurantiacibacter</taxon>
    </lineage>
</organism>
<feature type="transmembrane region" description="Helical" evidence="8">
    <location>
        <begin position="181"/>
        <end position="200"/>
    </location>
</feature>
<dbReference type="InterPro" id="IPR043128">
    <property type="entry name" value="Rev_trsase/Diguanyl_cyclase"/>
</dbReference>
<accession>A0A0H4VHN1</accession>
<dbReference type="AlphaFoldDB" id="A0A0H4VHN1"/>
<dbReference type="NCBIfam" id="TIGR00254">
    <property type="entry name" value="GGDEF"/>
    <property type="match status" value="1"/>
</dbReference>
<evidence type="ECO:0000256" key="1">
    <source>
        <dbReference type="ARBA" id="ARBA00004651"/>
    </source>
</evidence>
<dbReference type="InterPro" id="IPR007895">
    <property type="entry name" value="MASE1"/>
</dbReference>
<dbReference type="KEGG" id="ery:CP97_10680"/>
<feature type="transmembrane region" description="Helical" evidence="8">
    <location>
        <begin position="62"/>
        <end position="80"/>
    </location>
</feature>
<dbReference type="GO" id="GO:1902201">
    <property type="term" value="P:negative regulation of bacterial-type flagellum-dependent cell motility"/>
    <property type="evidence" value="ECO:0007669"/>
    <property type="project" value="TreeGrafter"/>
</dbReference>
<dbReference type="Pfam" id="PF05231">
    <property type="entry name" value="MASE1"/>
    <property type="match status" value="1"/>
</dbReference>